<dbReference type="GO" id="GO:0004984">
    <property type="term" value="F:olfactory receptor activity"/>
    <property type="evidence" value="ECO:0007669"/>
    <property type="project" value="InterPro"/>
</dbReference>
<evidence type="ECO:0000256" key="3">
    <source>
        <dbReference type="ARBA" id="ARBA00022606"/>
    </source>
</evidence>
<protein>
    <recommendedName>
        <fullName evidence="10">Odorant receptor</fullName>
    </recommendedName>
</protein>
<accession>A0AAD7YZ49</accession>
<keyword evidence="4 10" id="KW-0812">Transmembrane</keyword>
<comment type="caution">
    <text evidence="11">The sequence shown here is derived from an EMBL/GenBank/DDBJ whole genome shotgun (WGS) entry which is preliminary data.</text>
</comment>
<evidence type="ECO:0000256" key="5">
    <source>
        <dbReference type="ARBA" id="ARBA00022725"/>
    </source>
</evidence>
<keyword evidence="12" id="KW-1185">Reference proteome</keyword>
<dbReference type="GO" id="GO:0005886">
    <property type="term" value="C:plasma membrane"/>
    <property type="evidence" value="ECO:0007669"/>
    <property type="project" value="UniProtKB-SubCell"/>
</dbReference>
<dbReference type="AlphaFoldDB" id="A0AAD7YZ49"/>
<keyword evidence="5 10" id="KW-0552">Olfaction</keyword>
<comment type="subcellular location">
    <subcellularLocation>
        <location evidence="1 10">Cell membrane</location>
        <topology evidence="1 10">Multi-pass membrane protein</topology>
    </subcellularLocation>
</comment>
<organism evidence="11 12">
    <name type="scientific">Mythimna separata</name>
    <name type="common">Oriental armyworm</name>
    <name type="synonym">Pseudaletia separata</name>
    <dbReference type="NCBI Taxonomy" id="271217"/>
    <lineage>
        <taxon>Eukaryota</taxon>
        <taxon>Metazoa</taxon>
        <taxon>Ecdysozoa</taxon>
        <taxon>Arthropoda</taxon>
        <taxon>Hexapoda</taxon>
        <taxon>Insecta</taxon>
        <taxon>Pterygota</taxon>
        <taxon>Neoptera</taxon>
        <taxon>Endopterygota</taxon>
        <taxon>Lepidoptera</taxon>
        <taxon>Glossata</taxon>
        <taxon>Ditrysia</taxon>
        <taxon>Noctuoidea</taxon>
        <taxon>Noctuidae</taxon>
        <taxon>Noctuinae</taxon>
        <taxon>Hadenini</taxon>
        <taxon>Mythimna</taxon>
    </lineage>
</organism>
<dbReference type="GO" id="GO:0007165">
    <property type="term" value="P:signal transduction"/>
    <property type="evidence" value="ECO:0007669"/>
    <property type="project" value="UniProtKB-KW"/>
</dbReference>
<evidence type="ECO:0000256" key="2">
    <source>
        <dbReference type="ARBA" id="ARBA00022475"/>
    </source>
</evidence>
<feature type="transmembrane region" description="Helical" evidence="10">
    <location>
        <begin position="181"/>
        <end position="203"/>
    </location>
</feature>
<evidence type="ECO:0000256" key="4">
    <source>
        <dbReference type="ARBA" id="ARBA00022692"/>
    </source>
</evidence>
<name>A0AAD7YZ49_MYTSE</name>
<keyword evidence="7 10" id="KW-0472">Membrane</keyword>
<reference evidence="11" key="1">
    <citation type="submission" date="2023-03" db="EMBL/GenBank/DDBJ databases">
        <title>Chromosome-level genomes of two armyworms, Mythimna separata and Mythimna loreyi, provide insights into the biosynthesis and reception of sex pheromones.</title>
        <authorList>
            <person name="Zhao H."/>
        </authorList>
    </citation>
    <scope>NUCLEOTIDE SEQUENCE</scope>
    <source>
        <strain evidence="11">BeijingLab</strain>
        <tissue evidence="11">Pupa</tissue>
    </source>
</reference>
<sequence>MGILVKNANSSLGFCLTVLKLAGFLTPHHPGQCYAFFSGVYCFTIFMFVVGGFLIAQTGAMFEIWGDLALMTSASFLLLTNLAFAIKIINVVIRKRQIQEIIDEANDELMAEARPEGIAIIKSRNHETTRSLYLYIFLSGATVFGWAASAEKNQLPLRAWYPYDATKSPAYELTYANQSSAVTAAALLNVCLDTLVTSFIAVCRCRLRLVGLSLKTLCEGIPLSEKHLLTPEQEVTVQTRLHQCVVKHEAALKTVAMIQQFFSFPILAQFTVSVVIICVTAYQLAMELNNRNWVRSFSMGAYLLGMALQVFLYCYQGNQLTEESYDIAGAAYELPWYKCSLRVRRSLLIVMVRTRRALRLTAGGFTTLSLACFTSIIKASYTFFTVLQQVEDRK</sequence>
<dbReference type="PANTHER" id="PTHR21137">
    <property type="entry name" value="ODORANT RECEPTOR"/>
    <property type="match status" value="1"/>
</dbReference>
<evidence type="ECO:0000313" key="11">
    <source>
        <dbReference type="EMBL" id="KAJ8731642.1"/>
    </source>
</evidence>
<gene>
    <name evidence="11" type="ORF">PYW07_004806</name>
</gene>
<dbReference type="Proteomes" id="UP001231518">
    <property type="component" value="Chromosome 16"/>
</dbReference>
<evidence type="ECO:0000256" key="10">
    <source>
        <dbReference type="RuleBase" id="RU351113"/>
    </source>
</evidence>
<evidence type="ECO:0000256" key="1">
    <source>
        <dbReference type="ARBA" id="ARBA00004651"/>
    </source>
</evidence>
<feature type="transmembrane region" description="Helical" evidence="10">
    <location>
        <begin position="132"/>
        <end position="150"/>
    </location>
</feature>
<evidence type="ECO:0000256" key="7">
    <source>
        <dbReference type="ARBA" id="ARBA00023136"/>
    </source>
</evidence>
<keyword evidence="3 10" id="KW-0716">Sensory transduction</keyword>
<dbReference type="InterPro" id="IPR004117">
    <property type="entry name" value="7tm6_olfct_rcpt"/>
</dbReference>
<proteinExistence type="inferred from homology"/>
<keyword evidence="9 10" id="KW-0807">Transducer</keyword>
<dbReference type="GO" id="GO:0005549">
    <property type="term" value="F:odorant binding"/>
    <property type="evidence" value="ECO:0007669"/>
    <property type="project" value="InterPro"/>
</dbReference>
<evidence type="ECO:0000256" key="9">
    <source>
        <dbReference type="ARBA" id="ARBA00023224"/>
    </source>
</evidence>
<dbReference type="EMBL" id="JARGEI010000005">
    <property type="protein sequence ID" value="KAJ8731642.1"/>
    <property type="molecule type" value="Genomic_DNA"/>
</dbReference>
<dbReference type="PANTHER" id="PTHR21137:SF35">
    <property type="entry name" value="ODORANT RECEPTOR 19A-RELATED"/>
    <property type="match status" value="1"/>
</dbReference>
<comment type="similarity">
    <text evidence="10">Belongs to the insect chemoreceptor superfamily. Heteromeric odorant receptor channel (TC 1.A.69) family.</text>
</comment>
<feature type="transmembrane region" description="Helical" evidence="10">
    <location>
        <begin position="357"/>
        <end position="377"/>
    </location>
</feature>
<keyword evidence="8 10" id="KW-0675">Receptor</keyword>
<feature type="transmembrane region" description="Helical" evidence="10">
    <location>
        <begin position="297"/>
        <end position="315"/>
    </location>
</feature>
<keyword evidence="2" id="KW-1003">Cell membrane</keyword>
<evidence type="ECO:0000256" key="6">
    <source>
        <dbReference type="ARBA" id="ARBA00022989"/>
    </source>
</evidence>
<evidence type="ECO:0000256" key="8">
    <source>
        <dbReference type="ARBA" id="ARBA00023170"/>
    </source>
</evidence>
<feature type="transmembrane region" description="Helical" evidence="10">
    <location>
        <begin position="68"/>
        <end position="89"/>
    </location>
</feature>
<keyword evidence="6 10" id="KW-1133">Transmembrane helix</keyword>
<dbReference type="Pfam" id="PF02949">
    <property type="entry name" value="7tm_6"/>
    <property type="match status" value="1"/>
</dbReference>
<feature type="transmembrane region" description="Helical" evidence="10">
    <location>
        <begin position="34"/>
        <end position="56"/>
    </location>
</feature>
<feature type="transmembrane region" description="Helical" evidence="10">
    <location>
        <begin position="261"/>
        <end position="285"/>
    </location>
</feature>
<evidence type="ECO:0000313" key="12">
    <source>
        <dbReference type="Proteomes" id="UP001231518"/>
    </source>
</evidence>